<feature type="transmembrane region" description="Helical" evidence="7">
    <location>
        <begin position="135"/>
        <end position="159"/>
    </location>
</feature>
<evidence type="ECO:0000259" key="8">
    <source>
        <dbReference type="PROSITE" id="PS50928"/>
    </source>
</evidence>
<comment type="similarity">
    <text evidence="7">Belongs to the binding-protein-dependent transport system permease family.</text>
</comment>
<evidence type="ECO:0000256" key="5">
    <source>
        <dbReference type="ARBA" id="ARBA00022989"/>
    </source>
</evidence>
<keyword evidence="3" id="KW-1003">Cell membrane</keyword>
<dbReference type="PANTHER" id="PTHR43163:SF6">
    <property type="entry name" value="DIPEPTIDE TRANSPORT SYSTEM PERMEASE PROTEIN DPPB-RELATED"/>
    <property type="match status" value="1"/>
</dbReference>
<feature type="transmembrane region" description="Helical" evidence="7">
    <location>
        <begin position="103"/>
        <end position="123"/>
    </location>
</feature>
<dbReference type="Pfam" id="PF19300">
    <property type="entry name" value="BPD_transp_1_N"/>
    <property type="match status" value="1"/>
</dbReference>
<evidence type="ECO:0000313" key="9">
    <source>
        <dbReference type="EMBL" id="MBZ6078683.1"/>
    </source>
</evidence>
<keyword evidence="5 7" id="KW-1133">Transmembrane helix</keyword>
<dbReference type="Proteomes" id="UP000704176">
    <property type="component" value="Unassembled WGS sequence"/>
</dbReference>
<keyword evidence="10" id="KW-1185">Reference proteome</keyword>
<dbReference type="SUPFAM" id="SSF161098">
    <property type="entry name" value="MetI-like"/>
    <property type="match status" value="1"/>
</dbReference>
<sequence>MQASYFAKKIIRSVLTIWLVVTFTFAALHMSGDPIEALVGDQAPAAVVAHYREKFGLDRPLWEQYVSYLHSIALGDFGLSMSDQKPATTLIAEALPNTLRLGLVSFIGGLTGGVVLGIVAALNRNRPVDRFVMSFAVFGFSMPNFFLGILLMLLFALHLRVLPSAGADTGWHLILPAITLGTHFAGTFARFTRSAMLEVMNKQYMTAARAKGAPQARRVFWHALPNAAIPILTIVGLKLGDLVAGSIVVESVFAWPGIGRLLVGAVTSRDFALVQAILIMVAITMMLTNLAVDFIYTIVDPRMRTSEGARA</sequence>
<gene>
    <name evidence="9" type="ORF">K9B37_20700</name>
</gene>
<keyword evidence="6 7" id="KW-0472">Membrane</keyword>
<evidence type="ECO:0000313" key="10">
    <source>
        <dbReference type="Proteomes" id="UP000704176"/>
    </source>
</evidence>
<dbReference type="RefSeq" id="WP_224315430.1">
    <property type="nucleotide sequence ID" value="NZ_JAIRBM010000021.1"/>
</dbReference>
<evidence type="ECO:0000256" key="2">
    <source>
        <dbReference type="ARBA" id="ARBA00022448"/>
    </source>
</evidence>
<dbReference type="CDD" id="cd06261">
    <property type="entry name" value="TM_PBP2"/>
    <property type="match status" value="1"/>
</dbReference>
<dbReference type="PROSITE" id="PS50928">
    <property type="entry name" value="ABC_TM1"/>
    <property type="match status" value="1"/>
</dbReference>
<dbReference type="Gene3D" id="1.10.3720.10">
    <property type="entry name" value="MetI-like"/>
    <property type="match status" value="1"/>
</dbReference>
<reference evidence="9 10" key="1">
    <citation type="submission" date="2021-09" db="EMBL/GenBank/DDBJ databases">
        <title>The complete genome sequence of a new microorganism.</title>
        <authorList>
            <person name="Zi Z."/>
        </authorList>
    </citation>
    <scope>NUCLEOTIDE SEQUENCE [LARGE SCALE GENOMIC DNA]</scope>
    <source>
        <strain evidence="9 10">WGZ8</strain>
    </source>
</reference>
<evidence type="ECO:0000256" key="7">
    <source>
        <dbReference type="RuleBase" id="RU363032"/>
    </source>
</evidence>
<organism evidence="9 10">
    <name type="scientific">Microvirga puerhi</name>
    <dbReference type="NCBI Taxonomy" id="2876078"/>
    <lineage>
        <taxon>Bacteria</taxon>
        <taxon>Pseudomonadati</taxon>
        <taxon>Pseudomonadota</taxon>
        <taxon>Alphaproteobacteria</taxon>
        <taxon>Hyphomicrobiales</taxon>
        <taxon>Methylobacteriaceae</taxon>
        <taxon>Microvirga</taxon>
    </lineage>
</organism>
<feature type="transmembrane region" description="Helical" evidence="7">
    <location>
        <begin position="275"/>
        <end position="299"/>
    </location>
</feature>
<evidence type="ECO:0000256" key="3">
    <source>
        <dbReference type="ARBA" id="ARBA00022475"/>
    </source>
</evidence>
<comment type="subcellular location">
    <subcellularLocation>
        <location evidence="1 7">Cell membrane</location>
        <topology evidence="1 7">Multi-pass membrane protein</topology>
    </subcellularLocation>
</comment>
<name>A0ABS7VUZ5_9HYPH</name>
<evidence type="ECO:0000256" key="1">
    <source>
        <dbReference type="ARBA" id="ARBA00004651"/>
    </source>
</evidence>
<dbReference type="PANTHER" id="PTHR43163">
    <property type="entry name" value="DIPEPTIDE TRANSPORT SYSTEM PERMEASE PROTEIN DPPB-RELATED"/>
    <property type="match status" value="1"/>
</dbReference>
<evidence type="ECO:0000256" key="4">
    <source>
        <dbReference type="ARBA" id="ARBA00022692"/>
    </source>
</evidence>
<feature type="transmembrane region" description="Helical" evidence="7">
    <location>
        <begin position="171"/>
        <end position="192"/>
    </location>
</feature>
<evidence type="ECO:0000256" key="6">
    <source>
        <dbReference type="ARBA" id="ARBA00023136"/>
    </source>
</evidence>
<accession>A0ABS7VUZ5</accession>
<feature type="transmembrane region" description="Helical" evidence="7">
    <location>
        <begin position="12"/>
        <end position="30"/>
    </location>
</feature>
<dbReference type="InterPro" id="IPR035906">
    <property type="entry name" value="MetI-like_sf"/>
</dbReference>
<keyword evidence="4 7" id="KW-0812">Transmembrane</keyword>
<dbReference type="InterPro" id="IPR045621">
    <property type="entry name" value="BPD_transp_1_N"/>
</dbReference>
<feature type="domain" description="ABC transmembrane type-1" evidence="8">
    <location>
        <begin position="95"/>
        <end position="296"/>
    </location>
</feature>
<feature type="transmembrane region" description="Helical" evidence="7">
    <location>
        <begin position="219"/>
        <end position="237"/>
    </location>
</feature>
<dbReference type="EMBL" id="JAIRBM010000021">
    <property type="protein sequence ID" value="MBZ6078683.1"/>
    <property type="molecule type" value="Genomic_DNA"/>
</dbReference>
<dbReference type="InterPro" id="IPR000515">
    <property type="entry name" value="MetI-like"/>
</dbReference>
<protein>
    <submittedName>
        <fullName evidence="9">ABC transporter permease</fullName>
    </submittedName>
</protein>
<feature type="transmembrane region" description="Helical" evidence="7">
    <location>
        <begin position="243"/>
        <end position="263"/>
    </location>
</feature>
<keyword evidence="2 7" id="KW-0813">Transport</keyword>
<proteinExistence type="inferred from homology"/>
<dbReference type="Pfam" id="PF00528">
    <property type="entry name" value="BPD_transp_1"/>
    <property type="match status" value="1"/>
</dbReference>
<comment type="caution">
    <text evidence="9">The sequence shown here is derived from an EMBL/GenBank/DDBJ whole genome shotgun (WGS) entry which is preliminary data.</text>
</comment>